<evidence type="ECO:0000256" key="1">
    <source>
        <dbReference type="ARBA" id="ARBA00004141"/>
    </source>
</evidence>
<dbReference type="InterPro" id="IPR050186">
    <property type="entry name" value="TPT_transporter"/>
</dbReference>
<sequence length="379" mass="42036">MTSSVCAASHYISSSYSYTDHRIFPTAYPIFLTTWHLVFSATATQTLARATNFYNDRPLEISRDVYWKRIVPVSIFYSLSLVLSNQAYVYLNISFIQMLKATAPVAVFIVSYALGVESFRVDVLVNIWIIVFGVFVASFGEINFSTRGVVLQMLAIFFEALRLVLMNKLLHSPTAKTEQEKTVYNPKQGKGQSMDPLVCLYYFAPVCAITNSVLFVLSEERTKLTTAALRELGLPILFVNALAAFLLNVSVVFLVGRTSSLVLSLCGILKDIGLVLVSSLIWRTTISKLQVVGYIIALIGMFGYKFGYSPLLLLAQSTDSQGYKAYYSRLSLRRRRNIGTACLLLSAVAVCLFYYSQSLRIAGGVVDGAFENVLEAASL</sequence>
<evidence type="ECO:0000256" key="5">
    <source>
        <dbReference type="SAM" id="Phobius"/>
    </source>
</evidence>
<comment type="subcellular location">
    <subcellularLocation>
        <location evidence="1">Membrane</location>
        <topology evidence="1">Multi-pass membrane protein</topology>
    </subcellularLocation>
</comment>
<proteinExistence type="predicted"/>
<feature type="transmembrane region" description="Helical" evidence="5">
    <location>
        <begin position="336"/>
        <end position="355"/>
    </location>
</feature>
<keyword evidence="2 5" id="KW-0812">Transmembrane</keyword>
<feature type="transmembrane region" description="Helical" evidence="5">
    <location>
        <begin position="294"/>
        <end position="315"/>
    </location>
</feature>
<feature type="transmembrane region" description="Helical" evidence="5">
    <location>
        <begin position="123"/>
        <end position="142"/>
    </location>
</feature>
<reference evidence="7 8" key="1">
    <citation type="submission" date="2024-03" db="EMBL/GenBank/DDBJ databases">
        <title>Genome-scale model development and genomic sequencing of the oleaginous clade Lipomyces.</title>
        <authorList>
            <consortium name="Lawrence Berkeley National Laboratory"/>
            <person name="Czajka J.J."/>
            <person name="Han Y."/>
            <person name="Kim J."/>
            <person name="Mondo S.J."/>
            <person name="Hofstad B.A."/>
            <person name="Robles A."/>
            <person name="Haridas S."/>
            <person name="Riley R."/>
            <person name="LaButti K."/>
            <person name="Pangilinan J."/>
            <person name="Andreopoulos W."/>
            <person name="Lipzen A."/>
            <person name="Yan J."/>
            <person name="Wang M."/>
            <person name="Ng V."/>
            <person name="Grigoriev I.V."/>
            <person name="Spatafora J.W."/>
            <person name="Magnuson J.K."/>
            <person name="Baker S.E."/>
            <person name="Pomraning K.R."/>
        </authorList>
    </citation>
    <scope>NUCLEOTIDE SEQUENCE [LARGE SCALE GENOMIC DNA]</scope>
    <source>
        <strain evidence="7 8">Phaff 52-87</strain>
    </source>
</reference>
<dbReference type="RefSeq" id="XP_064766831.1">
    <property type="nucleotide sequence ID" value="XM_064913224.1"/>
</dbReference>
<dbReference type="Proteomes" id="UP001498771">
    <property type="component" value="Unassembled WGS sequence"/>
</dbReference>
<comment type="caution">
    <text evidence="7">The sequence shown here is derived from an EMBL/GenBank/DDBJ whole genome shotgun (WGS) entry which is preliminary data.</text>
</comment>
<accession>A0ABR1F1S8</accession>
<feature type="transmembrane region" description="Helical" evidence="5">
    <location>
        <begin position="148"/>
        <end position="165"/>
    </location>
</feature>
<feature type="domain" description="Sugar phosphate transporter" evidence="6">
    <location>
        <begin position="26"/>
        <end position="304"/>
    </location>
</feature>
<evidence type="ECO:0000313" key="7">
    <source>
        <dbReference type="EMBL" id="KAK7203798.1"/>
    </source>
</evidence>
<evidence type="ECO:0000259" key="6">
    <source>
        <dbReference type="Pfam" id="PF03151"/>
    </source>
</evidence>
<feature type="transmembrane region" description="Helical" evidence="5">
    <location>
        <begin position="197"/>
        <end position="217"/>
    </location>
</feature>
<keyword evidence="4 5" id="KW-0472">Membrane</keyword>
<evidence type="ECO:0000313" key="8">
    <source>
        <dbReference type="Proteomes" id="UP001498771"/>
    </source>
</evidence>
<keyword evidence="3 5" id="KW-1133">Transmembrane helix</keyword>
<evidence type="ECO:0000256" key="4">
    <source>
        <dbReference type="ARBA" id="ARBA00023136"/>
    </source>
</evidence>
<name>A0ABR1F1S8_9ASCO</name>
<keyword evidence="8" id="KW-1185">Reference proteome</keyword>
<dbReference type="EMBL" id="JBBJBU010000010">
    <property type="protein sequence ID" value="KAK7203798.1"/>
    <property type="molecule type" value="Genomic_DNA"/>
</dbReference>
<dbReference type="PANTHER" id="PTHR11132">
    <property type="entry name" value="SOLUTE CARRIER FAMILY 35"/>
    <property type="match status" value="1"/>
</dbReference>
<feature type="transmembrane region" description="Helical" evidence="5">
    <location>
        <begin position="262"/>
        <end position="282"/>
    </location>
</feature>
<organism evidence="7 8">
    <name type="scientific">Myxozyma melibiosi</name>
    <dbReference type="NCBI Taxonomy" id="54550"/>
    <lineage>
        <taxon>Eukaryota</taxon>
        <taxon>Fungi</taxon>
        <taxon>Dikarya</taxon>
        <taxon>Ascomycota</taxon>
        <taxon>Saccharomycotina</taxon>
        <taxon>Lipomycetes</taxon>
        <taxon>Lipomycetales</taxon>
        <taxon>Lipomycetaceae</taxon>
        <taxon>Myxozyma</taxon>
    </lineage>
</organism>
<feature type="transmembrane region" description="Helical" evidence="5">
    <location>
        <begin position="237"/>
        <end position="255"/>
    </location>
</feature>
<protein>
    <submittedName>
        <fullName evidence="7">Glucose-6-phosphate/phosphate and phosphoenolpyruvate/phosphate antiporter</fullName>
    </submittedName>
</protein>
<feature type="transmembrane region" description="Helical" evidence="5">
    <location>
        <begin position="27"/>
        <end position="48"/>
    </location>
</feature>
<evidence type="ECO:0000256" key="2">
    <source>
        <dbReference type="ARBA" id="ARBA00022692"/>
    </source>
</evidence>
<evidence type="ECO:0000256" key="3">
    <source>
        <dbReference type="ARBA" id="ARBA00022989"/>
    </source>
</evidence>
<dbReference type="Pfam" id="PF03151">
    <property type="entry name" value="TPT"/>
    <property type="match status" value="1"/>
</dbReference>
<gene>
    <name evidence="7" type="ORF">BZA70DRAFT_282118</name>
</gene>
<feature type="transmembrane region" description="Helical" evidence="5">
    <location>
        <begin position="95"/>
        <end position="116"/>
    </location>
</feature>
<dbReference type="GeneID" id="90038736"/>
<feature type="transmembrane region" description="Helical" evidence="5">
    <location>
        <begin position="69"/>
        <end position="89"/>
    </location>
</feature>
<dbReference type="InterPro" id="IPR004853">
    <property type="entry name" value="Sugar_P_trans_dom"/>
</dbReference>